<protein>
    <submittedName>
        <fullName evidence="1">WavE lipopolysaccharide synthesis</fullName>
    </submittedName>
</protein>
<dbReference type="Proteomes" id="UP000004605">
    <property type="component" value="Unassembled WGS sequence"/>
</dbReference>
<dbReference type="Pfam" id="PF07507">
    <property type="entry name" value="WavE"/>
    <property type="match status" value="1"/>
</dbReference>
<sequence>MTIKINSSDISVVVQGQLFKAEESSTLDVIRSIRQFYPDAEVILSTWINADIGEELNALCDHIVLTDDPGDMTVGSTPININRQLVSTKRGLEVATRPFVIKTRTDLRFTSSSLLEFMALNLDRTPAYSVGKGHVCVADFSTRTHLAEWKVPFWVCDFIYAGHREDILKIFAVDLYPKELFEYYLNHPKPAYMLKQNDCFRYTPESYITYRYLSLGRNIPFENSFDNNPDAISMYEELLVNNLIVLGAKQLGVESLKYYLPLISTRKRLTYPKWQSIYKKYHQYPLPKANWIEDSLDYLNYKLNKITKKKFK</sequence>
<name>F9S4M0_9VIBR</name>
<reference evidence="1 2" key="1">
    <citation type="journal article" date="2012" name="Int. J. Syst. Evol. Microbiol.">
        <title>Vibrio caribbeanicus sp. nov., isolated from the marine sponge Scleritoderma cyanea.</title>
        <authorList>
            <person name="Hoffmann M."/>
            <person name="Monday S.R."/>
            <person name="Allard M.W."/>
            <person name="Strain E.A."/>
            <person name="Whittaker P."/>
            <person name="Naum M."/>
            <person name="McCarthy P.J."/>
            <person name="Lopez J.V."/>
            <person name="Fischer M."/>
            <person name="Brown E.W."/>
        </authorList>
    </citation>
    <scope>NUCLEOTIDE SEQUENCE [LARGE SCALE GENOMIC DNA]</scope>
    <source>
        <strain evidence="1 2">ATCC 700023</strain>
    </source>
</reference>
<keyword evidence="2" id="KW-1185">Reference proteome</keyword>
<evidence type="ECO:0000313" key="1">
    <source>
        <dbReference type="EMBL" id="EGU36710.1"/>
    </source>
</evidence>
<organism evidence="1 2">
    <name type="scientific">Vibrio ichthyoenteri ATCC 700023</name>
    <dbReference type="NCBI Taxonomy" id="870968"/>
    <lineage>
        <taxon>Bacteria</taxon>
        <taxon>Pseudomonadati</taxon>
        <taxon>Pseudomonadota</taxon>
        <taxon>Gammaproteobacteria</taxon>
        <taxon>Vibrionales</taxon>
        <taxon>Vibrionaceae</taxon>
        <taxon>Vibrio</taxon>
    </lineage>
</organism>
<comment type="caution">
    <text evidence="1">The sequence shown here is derived from an EMBL/GenBank/DDBJ whole genome shotgun (WGS) entry which is preliminary data.</text>
</comment>
<gene>
    <name evidence="1" type="ORF">VII00023_01120</name>
</gene>
<proteinExistence type="predicted"/>
<dbReference type="OrthoDB" id="6716726at2"/>
<dbReference type="RefSeq" id="WP_006713453.1">
    <property type="nucleotide sequence ID" value="NZ_AFWF01000202.1"/>
</dbReference>
<dbReference type="EMBL" id="AFWF01000202">
    <property type="protein sequence ID" value="EGU36710.1"/>
    <property type="molecule type" value="Genomic_DNA"/>
</dbReference>
<accession>F9S4M0</accession>
<evidence type="ECO:0000313" key="2">
    <source>
        <dbReference type="Proteomes" id="UP000004605"/>
    </source>
</evidence>
<dbReference type="InterPro" id="IPR011122">
    <property type="entry name" value="WavE"/>
</dbReference>
<dbReference type="AlphaFoldDB" id="F9S4M0"/>